<sequence length="92" mass="10450">MNTLNIKKKIEFDTLTVVLIGSEVVEPDNVLAFNKDGKLLWKINDILKIKNPTGMIDIIKKTNAILSVVSDLSIQYDIELSSLKIVDKFYLR</sequence>
<dbReference type="AlphaFoldDB" id="A0A0Z8RJ24"/>
<reference evidence="1 2" key="1">
    <citation type="submission" date="2016-02" db="EMBL/GenBank/DDBJ databases">
        <authorList>
            <consortium name="Pathogen Informatics"/>
        </authorList>
    </citation>
    <scope>NUCLEOTIDE SEQUENCE [LARGE SCALE GENOMIC DNA]</scope>
    <source>
        <strain evidence="1 2">SS1013</strain>
    </source>
</reference>
<gene>
    <name evidence="1" type="ORF">ERS132539_02370</name>
</gene>
<dbReference type="Proteomes" id="UP000069526">
    <property type="component" value="Unassembled WGS sequence"/>
</dbReference>
<dbReference type="InterPro" id="IPR058263">
    <property type="entry name" value="DUF7957"/>
</dbReference>
<dbReference type="RefSeq" id="WP_044767979.1">
    <property type="nucleotide sequence ID" value="NZ_CEIH01000323.1"/>
</dbReference>
<name>A0A0Z8RJ24_STRSU</name>
<accession>A0A0Z8RJ24</accession>
<proteinExistence type="predicted"/>
<organism evidence="1 2">
    <name type="scientific">Streptococcus suis</name>
    <dbReference type="NCBI Taxonomy" id="1307"/>
    <lineage>
        <taxon>Bacteria</taxon>
        <taxon>Bacillati</taxon>
        <taxon>Bacillota</taxon>
        <taxon>Bacilli</taxon>
        <taxon>Lactobacillales</taxon>
        <taxon>Streptococcaceae</taxon>
        <taxon>Streptococcus</taxon>
    </lineage>
</organism>
<dbReference type="Pfam" id="PF25857">
    <property type="entry name" value="DUF7957"/>
    <property type="match status" value="1"/>
</dbReference>
<evidence type="ECO:0000313" key="1">
    <source>
        <dbReference type="EMBL" id="CYW83383.1"/>
    </source>
</evidence>
<dbReference type="EMBL" id="FIJK01000114">
    <property type="protein sequence ID" value="CYW83383.1"/>
    <property type="molecule type" value="Genomic_DNA"/>
</dbReference>
<evidence type="ECO:0000313" key="2">
    <source>
        <dbReference type="Proteomes" id="UP000069526"/>
    </source>
</evidence>
<protein>
    <submittedName>
        <fullName evidence="1">Uncharacterized protein</fullName>
    </submittedName>
</protein>